<dbReference type="Proteomes" id="UP000001692">
    <property type="component" value="Chromosome 2"/>
</dbReference>
<organism evidence="1 2">
    <name type="scientific">Cupriavidus taiwanensis (strain DSM 17343 / BCRC 17206 / CCUG 44338 / CIP 107171 / LMG 19424 / R1)</name>
    <name type="common">Ralstonia taiwanensis (strain LMG 19424)</name>
    <dbReference type="NCBI Taxonomy" id="977880"/>
    <lineage>
        <taxon>Bacteria</taxon>
        <taxon>Pseudomonadati</taxon>
        <taxon>Pseudomonadota</taxon>
        <taxon>Betaproteobacteria</taxon>
        <taxon>Burkholderiales</taxon>
        <taxon>Burkholderiaceae</taxon>
        <taxon>Cupriavidus</taxon>
    </lineage>
</organism>
<evidence type="ECO:0000313" key="2">
    <source>
        <dbReference type="Proteomes" id="UP000001692"/>
    </source>
</evidence>
<reference evidence="1 2" key="1">
    <citation type="journal article" date="2008" name="Genome Res.">
        <title>Genome sequence of the beta-rhizobium Cupriavidus taiwanensis and comparative genomics of rhizobia.</title>
        <authorList>
            <person name="Amadou C."/>
            <person name="Pascal G."/>
            <person name="Mangenot S."/>
            <person name="Glew M."/>
            <person name="Bontemps C."/>
            <person name="Capela D."/>
            <person name="Carrere S."/>
            <person name="Cruveiller S."/>
            <person name="Dossat C."/>
            <person name="Lajus A."/>
            <person name="Marchetti M."/>
            <person name="Poinsot V."/>
            <person name="Rouy Z."/>
            <person name="Servin B."/>
            <person name="Saad M."/>
            <person name="Schenowitz C."/>
            <person name="Barbe V."/>
            <person name="Batut J."/>
            <person name="Medigue C."/>
            <person name="Masson-Boivin C."/>
        </authorList>
    </citation>
    <scope>NUCLEOTIDE SEQUENCE [LARGE SCALE GENOMIC DNA]</scope>
    <source>
        <strain evidence="2">DSM 17343 / BCRC 17206 / CCUG 44338 / CIP 107171 / LMG 19424 / R1</strain>
    </source>
</reference>
<proteinExistence type="predicted"/>
<dbReference type="EMBL" id="CU633750">
    <property type="protein sequence ID" value="CAQ72807.1"/>
    <property type="molecule type" value="Genomic_DNA"/>
</dbReference>
<protein>
    <submittedName>
        <fullName evidence="1">Uncharacterized protein</fullName>
    </submittedName>
</protein>
<name>B3RD32_CUPTR</name>
<sequence length="65" mass="7229">MREARTAKTPRFEPARALRWPIKEAQTCRVVAGFSLAWRSPSRAAPMSSIALSQARCATRTGRRG</sequence>
<keyword evidence="2" id="KW-1185">Reference proteome</keyword>
<dbReference type="AlphaFoldDB" id="B3RD32"/>
<dbReference type="HOGENOM" id="CLU_2842430_0_0_4"/>
<gene>
    <name evidence="1" type="ordered locus">RALTA_B2230</name>
</gene>
<evidence type="ECO:0000313" key="1">
    <source>
        <dbReference type="EMBL" id="CAQ72807.1"/>
    </source>
</evidence>
<accession>B3RD32</accession>
<dbReference type="KEGG" id="cti:RALTA_B2230"/>